<dbReference type="Proteomes" id="UP000887565">
    <property type="component" value="Unplaced"/>
</dbReference>
<evidence type="ECO:0000313" key="2">
    <source>
        <dbReference type="Proteomes" id="UP000887565"/>
    </source>
</evidence>
<dbReference type="WBParaSite" id="nRc.2.0.1.t18583-RA">
    <property type="protein sequence ID" value="nRc.2.0.1.t18583-RA"/>
    <property type="gene ID" value="nRc.2.0.1.g18583"/>
</dbReference>
<keyword evidence="2" id="KW-1185">Reference proteome</keyword>
<keyword evidence="1" id="KW-0812">Transmembrane</keyword>
<accession>A0A915IXM4</accession>
<evidence type="ECO:0000313" key="3">
    <source>
        <dbReference type="WBParaSite" id="nRc.2.0.1.t18583-RA"/>
    </source>
</evidence>
<protein>
    <submittedName>
        <fullName evidence="3">Uncharacterized protein</fullName>
    </submittedName>
</protein>
<name>A0A915IXM4_ROMCU</name>
<dbReference type="AlphaFoldDB" id="A0A915IXM4"/>
<proteinExistence type="predicted"/>
<evidence type="ECO:0000256" key="1">
    <source>
        <dbReference type="SAM" id="Phobius"/>
    </source>
</evidence>
<keyword evidence="1" id="KW-1133">Transmembrane helix</keyword>
<sequence>MASKSFMCGRERRLPPFKMSTISLMELKFAKPRKNPKRFFEQRVLSDFKDYICVIFHLTSISMENGHDAGSFDKVLREKNIQCKEGLWTEIVSVTLLMLLWSISFTITRSDGETSVGDNNNSDI</sequence>
<feature type="transmembrane region" description="Helical" evidence="1">
    <location>
        <begin position="87"/>
        <end position="107"/>
    </location>
</feature>
<reference evidence="3" key="1">
    <citation type="submission" date="2022-11" db="UniProtKB">
        <authorList>
            <consortium name="WormBaseParasite"/>
        </authorList>
    </citation>
    <scope>IDENTIFICATION</scope>
</reference>
<organism evidence="2 3">
    <name type="scientific">Romanomermis culicivorax</name>
    <name type="common">Nematode worm</name>
    <dbReference type="NCBI Taxonomy" id="13658"/>
    <lineage>
        <taxon>Eukaryota</taxon>
        <taxon>Metazoa</taxon>
        <taxon>Ecdysozoa</taxon>
        <taxon>Nematoda</taxon>
        <taxon>Enoplea</taxon>
        <taxon>Dorylaimia</taxon>
        <taxon>Mermithida</taxon>
        <taxon>Mermithoidea</taxon>
        <taxon>Mermithidae</taxon>
        <taxon>Romanomermis</taxon>
    </lineage>
</organism>
<keyword evidence="1" id="KW-0472">Membrane</keyword>